<sequence>MVVSAMPFLYWNITLCIPIICCMHVFTPLTGCASGG</sequence>
<accession>A0A0E9U9U4</accession>
<dbReference type="EMBL" id="GBXM01045893">
    <property type="protein sequence ID" value="JAH62684.1"/>
    <property type="molecule type" value="Transcribed_RNA"/>
</dbReference>
<organism evidence="2">
    <name type="scientific">Anguilla anguilla</name>
    <name type="common">European freshwater eel</name>
    <name type="synonym">Muraena anguilla</name>
    <dbReference type="NCBI Taxonomy" id="7936"/>
    <lineage>
        <taxon>Eukaryota</taxon>
        <taxon>Metazoa</taxon>
        <taxon>Chordata</taxon>
        <taxon>Craniata</taxon>
        <taxon>Vertebrata</taxon>
        <taxon>Euteleostomi</taxon>
        <taxon>Actinopterygii</taxon>
        <taxon>Neopterygii</taxon>
        <taxon>Teleostei</taxon>
        <taxon>Anguilliformes</taxon>
        <taxon>Anguillidae</taxon>
        <taxon>Anguilla</taxon>
    </lineage>
</organism>
<feature type="transmembrane region" description="Helical" evidence="1">
    <location>
        <begin position="7"/>
        <end position="26"/>
    </location>
</feature>
<keyword evidence="1" id="KW-0472">Membrane</keyword>
<protein>
    <submittedName>
        <fullName evidence="2">Uncharacterized protein</fullName>
    </submittedName>
</protein>
<keyword evidence="1" id="KW-0812">Transmembrane</keyword>
<reference evidence="2" key="2">
    <citation type="journal article" date="2015" name="Fish Shellfish Immunol.">
        <title>Early steps in the European eel (Anguilla anguilla)-Vibrio vulnificus interaction in the gills: Role of the RtxA13 toxin.</title>
        <authorList>
            <person name="Callol A."/>
            <person name="Pajuelo D."/>
            <person name="Ebbesson L."/>
            <person name="Teles M."/>
            <person name="MacKenzie S."/>
            <person name="Amaro C."/>
        </authorList>
    </citation>
    <scope>NUCLEOTIDE SEQUENCE</scope>
</reference>
<evidence type="ECO:0000313" key="2">
    <source>
        <dbReference type="EMBL" id="JAH62684.1"/>
    </source>
</evidence>
<evidence type="ECO:0000256" key="1">
    <source>
        <dbReference type="SAM" id="Phobius"/>
    </source>
</evidence>
<reference evidence="2" key="1">
    <citation type="submission" date="2014-11" db="EMBL/GenBank/DDBJ databases">
        <authorList>
            <person name="Amaro Gonzalez C."/>
        </authorList>
    </citation>
    <scope>NUCLEOTIDE SEQUENCE</scope>
</reference>
<keyword evidence="1" id="KW-1133">Transmembrane helix</keyword>
<proteinExistence type="predicted"/>
<name>A0A0E9U9U4_ANGAN</name>
<dbReference type="AlphaFoldDB" id="A0A0E9U9U4"/>